<organism evidence="1 2">
    <name type="scientific">Skeletonema marinoi</name>
    <dbReference type="NCBI Taxonomy" id="267567"/>
    <lineage>
        <taxon>Eukaryota</taxon>
        <taxon>Sar</taxon>
        <taxon>Stramenopiles</taxon>
        <taxon>Ochrophyta</taxon>
        <taxon>Bacillariophyta</taxon>
        <taxon>Coscinodiscophyceae</taxon>
        <taxon>Thalassiosirophycidae</taxon>
        <taxon>Thalassiosirales</taxon>
        <taxon>Skeletonemataceae</taxon>
        <taxon>Skeletonema</taxon>
        <taxon>Skeletonema marinoi-dohrnii complex</taxon>
    </lineage>
</organism>
<evidence type="ECO:0000313" key="1">
    <source>
        <dbReference type="EMBL" id="KAK1743842.1"/>
    </source>
</evidence>
<keyword evidence="2" id="KW-1185">Reference proteome</keyword>
<evidence type="ECO:0000313" key="2">
    <source>
        <dbReference type="Proteomes" id="UP001224775"/>
    </source>
</evidence>
<reference evidence="1" key="1">
    <citation type="submission" date="2023-06" db="EMBL/GenBank/DDBJ databases">
        <title>Survivors Of The Sea: Transcriptome response of Skeletonema marinoi to long-term dormancy.</title>
        <authorList>
            <person name="Pinder M.I.M."/>
            <person name="Kourtchenko O."/>
            <person name="Robertson E.K."/>
            <person name="Larsson T."/>
            <person name="Maumus F."/>
            <person name="Osuna-Cruz C.M."/>
            <person name="Vancaester E."/>
            <person name="Stenow R."/>
            <person name="Vandepoele K."/>
            <person name="Ploug H."/>
            <person name="Bruchert V."/>
            <person name="Godhe A."/>
            <person name="Topel M."/>
        </authorList>
    </citation>
    <scope>NUCLEOTIDE SEQUENCE</scope>
    <source>
        <strain evidence="1">R05AC</strain>
    </source>
</reference>
<dbReference type="EMBL" id="JATAAI010000008">
    <property type="protein sequence ID" value="KAK1743842.1"/>
    <property type="molecule type" value="Genomic_DNA"/>
</dbReference>
<sequence>MGYSTSTLLFYKDTGEVSEQVWDVLLYKYLGEEDVGRQQEFYQAHMSGDYETKQSYHECYYEQTREKLLEHIDDILGELDGLSQKSAYGGAVAGDDHPRLPLILRHNDFVRATFMAVRGYYFPDEQYNDGQSPLSLSSRNMFIGLPTDADASELLT</sequence>
<comment type="caution">
    <text evidence="1">The sequence shown here is derived from an EMBL/GenBank/DDBJ whole genome shotgun (WGS) entry which is preliminary data.</text>
</comment>
<dbReference type="Proteomes" id="UP001224775">
    <property type="component" value="Unassembled WGS sequence"/>
</dbReference>
<name>A0AAD8YE97_9STRA</name>
<dbReference type="AlphaFoldDB" id="A0AAD8YE97"/>
<proteinExistence type="predicted"/>
<accession>A0AAD8YE97</accession>
<protein>
    <submittedName>
        <fullName evidence="1">Uncharacterized protein</fullName>
    </submittedName>
</protein>
<gene>
    <name evidence="1" type="ORF">QTG54_005439</name>
</gene>